<organism evidence="2">
    <name type="scientific">Skeletonema marinoi</name>
    <dbReference type="NCBI Taxonomy" id="267567"/>
    <lineage>
        <taxon>Eukaryota</taxon>
        <taxon>Sar</taxon>
        <taxon>Stramenopiles</taxon>
        <taxon>Ochrophyta</taxon>
        <taxon>Bacillariophyta</taxon>
        <taxon>Coscinodiscophyceae</taxon>
        <taxon>Thalassiosirophycidae</taxon>
        <taxon>Thalassiosirales</taxon>
        <taxon>Skeletonemataceae</taxon>
        <taxon>Skeletonema</taxon>
        <taxon>Skeletonema marinoi-dohrnii complex</taxon>
    </lineage>
</organism>
<name>A0A7S2PY66_9STRA</name>
<gene>
    <name evidence="2" type="ORF">SMAR0320_LOCUS20638</name>
</gene>
<evidence type="ECO:0008006" key="3">
    <source>
        <dbReference type="Google" id="ProtNLM"/>
    </source>
</evidence>
<protein>
    <recommendedName>
        <fullName evidence="3">Intracellular septation protein A</fullName>
    </recommendedName>
</protein>
<feature type="transmembrane region" description="Helical" evidence="1">
    <location>
        <begin position="85"/>
        <end position="103"/>
    </location>
</feature>
<sequence length="242" mass="27327">MPHDETSLIRARRPSVVKIQEEEQIEVPAGLNFFAKMIEWAPLLCFLLIDNATYAYTAAFGVVVLQVFVSYVQHKRGEFLEWPKPLEIIFVVVFGLLTTLAWIYQESVETIEEYFGPAIQAGLALGFFVSWLLGRPVVRGYQVDKLGEERASHPILVHMASWLSVMFTVVFSSIAVIGALWPEGDWTFLICNLAVGGAFLTAYKIYPAYVKNHTEEMAALYADEIAEWEAKHPELNFDGEMA</sequence>
<keyword evidence="1" id="KW-0472">Membrane</keyword>
<keyword evidence="1" id="KW-1133">Transmembrane helix</keyword>
<evidence type="ECO:0000256" key="1">
    <source>
        <dbReference type="SAM" id="Phobius"/>
    </source>
</evidence>
<keyword evidence="1" id="KW-0812">Transmembrane</keyword>
<accession>A0A7S2PY66</accession>
<proteinExistence type="predicted"/>
<feature type="transmembrane region" description="Helical" evidence="1">
    <location>
        <begin position="115"/>
        <end position="134"/>
    </location>
</feature>
<feature type="transmembrane region" description="Helical" evidence="1">
    <location>
        <begin position="155"/>
        <end position="180"/>
    </location>
</feature>
<feature type="transmembrane region" description="Helical" evidence="1">
    <location>
        <begin position="53"/>
        <end position="73"/>
    </location>
</feature>
<reference evidence="2" key="1">
    <citation type="submission" date="2021-01" db="EMBL/GenBank/DDBJ databases">
        <authorList>
            <person name="Corre E."/>
            <person name="Pelletier E."/>
            <person name="Niang G."/>
            <person name="Scheremetjew M."/>
            <person name="Finn R."/>
            <person name="Kale V."/>
            <person name="Holt S."/>
            <person name="Cochrane G."/>
            <person name="Meng A."/>
            <person name="Brown T."/>
            <person name="Cohen L."/>
        </authorList>
    </citation>
    <scope>NUCLEOTIDE SEQUENCE</scope>
    <source>
        <strain evidence="2">SM1012Den-03</strain>
    </source>
</reference>
<feature type="transmembrane region" description="Helical" evidence="1">
    <location>
        <begin position="186"/>
        <end position="206"/>
    </location>
</feature>
<dbReference type="AlphaFoldDB" id="A0A7S2PY66"/>
<evidence type="ECO:0000313" key="2">
    <source>
        <dbReference type="EMBL" id="CAD9626141.1"/>
    </source>
</evidence>
<dbReference type="EMBL" id="HBGZ01029043">
    <property type="protein sequence ID" value="CAD9626141.1"/>
    <property type="molecule type" value="Transcribed_RNA"/>
</dbReference>